<reference evidence="1 2" key="1">
    <citation type="submission" date="2018-12" db="EMBL/GenBank/DDBJ databases">
        <title>The whole draft genome of Streptomyce luteoverticillatus CGMCC 15060.</title>
        <authorList>
            <person name="Feng Z."/>
            <person name="Chen G."/>
            <person name="Zhang J."/>
            <person name="Zhu H."/>
            <person name="Yu X."/>
            <person name="Zhang W."/>
            <person name="Zhang X."/>
        </authorList>
    </citation>
    <scope>NUCLEOTIDE SEQUENCE [LARGE SCALE GENOMIC DNA]</scope>
    <source>
        <strain evidence="1 2">CGMCC 15060</strain>
    </source>
</reference>
<dbReference type="AlphaFoldDB" id="A0A3S9PC83"/>
<dbReference type="RefSeq" id="WP_126912572.1">
    <property type="nucleotide sequence ID" value="NZ_CP034587.1"/>
</dbReference>
<dbReference type="EMBL" id="CP034587">
    <property type="protein sequence ID" value="AZQ70007.1"/>
    <property type="molecule type" value="Genomic_DNA"/>
</dbReference>
<proteinExistence type="predicted"/>
<organism evidence="1 2">
    <name type="scientific">Streptomyces luteoverticillatus</name>
    <name type="common">Streptoverticillium luteoverticillatus</name>
    <dbReference type="NCBI Taxonomy" id="66425"/>
    <lineage>
        <taxon>Bacteria</taxon>
        <taxon>Bacillati</taxon>
        <taxon>Actinomycetota</taxon>
        <taxon>Actinomycetes</taxon>
        <taxon>Kitasatosporales</taxon>
        <taxon>Streptomycetaceae</taxon>
        <taxon>Streptomyces</taxon>
    </lineage>
</organism>
<sequence>MLYAFGFERIGVVASDLYFIDPQPIPGQEGAERGVRLEVRLLRPGPLTGTIYAARPIVVDRPLWRADLLESADGPAGSLDRAHHHPRFDGWDPGARVFDEKLSAAPLEWVAGKLADLDALLAEAKVGRDEAGPHDAAELRNATPDIMAAVRKLLDGVAKGELARPPAGENLTSARVSWL</sequence>
<accession>A0A3S9PC83</accession>
<evidence type="ECO:0000313" key="1">
    <source>
        <dbReference type="EMBL" id="AZQ70007.1"/>
    </source>
</evidence>
<gene>
    <name evidence="1" type="ORF">EKH77_01140</name>
</gene>
<dbReference type="Proteomes" id="UP000267900">
    <property type="component" value="Chromosome"/>
</dbReference>
<protein>
    <submittedName>
        <fullName evidence="1">Uncharacterized protein</fullName>
    </submittedName>
</protein>
<keyword evidence="2" id="KW-1185">Reference proteome</keyword>
<evidence type="ECO:0000313" key="2">
    <source>
        <dbReference type="Proteomes" id="UP000267900"/>
    </source>
</evidence>
<name>A0A3S9PC83_STRLT</name>
<dbReference type="OrthoDB" id="3571746at2"/>